<evidence type="ECO:0000256" key="2">
    <source>
        <dbReference type="ARBA" id="ARBA00022448"/>
    </source>
</evidence>
<keyword evidence="7" id="KW-1185">Reference proteome</keyword>
<gene>
    <name evidence="6" type="ORF">GCM10011372_21670</name>
</gene>
<sequence length="539" mass="58535">MITSSLLSVRDLRISYTSRGVIREAVHGVSFDIAAGEVVAIVGESGSGKTTVAQSLIGMLAHNGAITGGSIEFDGLNVTRFGDRAWRGLRGESIGLVPQDPTVSLNPVMKIGSQVAEPLRIHRNMSKSDAAQEAVRILREAGLSDPEARAEQYPHQLSGGMRQRVLIGMALACTPRLVIADEPTSALDVTVQRHILDHIDELISVHDTAMLLITHDLAVAADRAQRLIVMSRGEIVEEGRADDILSRPGHPYTQKLLAAAPSLSTPSVRRPPVLAEGSSADDRVVRLEHVTKQFALPAGGTLTAVDDVSLDIRRGETLGVVGESGSGKSTLARIVLQLEKQTSGEVFIDGERMSEQGTRGLRALRRRMQVVYQNPYASLDPRYTVSAIIEEPLRAFRVGSRRDQRTRVVELLDRVSLPADTARRRAEELSGGQRQRVAIARALALSPELLVCDEPTSALDVSVQAQVLDLLTELQQDLGVTMLFISHDLAVVRQLSHRVAVMQFGVLRELGEVEQIFSDPTHPYTRELLAAIPGKELVA</sequence>
<dbReference type="NCBIfam" id="NF007739">
    <property type="entry name" value="PRK10419.1"/>
    <property type="match status" value="2"/>
</dbReference>
<dbReference type="InterPro" id="IPR003439">
    <property type="entry name" value="ABC_transporter-like_ATP-bd"/>
</dbReference>
<dbReference type="AlphaFoldDB" id="A0A917USP3"/>
<dbReference type="Gene3D" id="3.40.50.300">
    <property type="entry name" value="P-loop containing nucleotide triphosphate hydrolases"/>
    <property type="match status" value="2"/>
</dbReference>
<dbReference type="PROSITE" id="PS00211">
    <property type="entry name" value="ABC_TRANSPORTER_1"/>
    <property type="match status" value="2"/>
</dbReference>
<evidence type="ECO:0000259" key="5">
    <source>
        <dbReference type="PROSITE" id="PS50893"/>
    </source>
</evidence>
<dbReference type="EMBL" id="BMMD01000011">
    <property type="protein sequence ID" value="GGJ83061.1"/>
    <property type="molecule type" value="Genomic_DNA"/>
</dbReference>
<reference evidence="6" key="2">
    <citation type="submission" date="2020-09" db="EMBL/GenBank/DDBJ databases">
        <authorList>
            <person name="Sun Q."/>
            <person name="Zhou Y."/>
        </authorList>
    </citation>
    <scope>NUCLEOTIDE SEQUENCE</scope>
    <source>
        <strain evidence="6">CGMCC 1.8984</strain>
    </source>
</reference>
<feature type="domain" description="ABC transporter" evidence="5">
    <location>
        <begin position="9"/>
        <end position="257"/>
    </location>
</feature>
<reference evidence="6" key="1">
    <citation type="journal article" date="2014" name="Int. J. Syst. Evol. Microbiol.">
        <title>Complete genome sequence of Corynebacterium casei LMG S-19264T (=DSM 44701T), isolated from a smear-ripened cheese.</title>
        <authorList>
            <consortium name="US DOE Joint Genome Institute (JGI-PGF)"/>
            <person name="Walter F."/>
            <person name="Albersmeier A."/>
            <person name="Kalinowski J."/>
            <person name="Ruckert C."/>
        </authorList>
    </citation>
    <scope>NUCLEOTIDE SEQUENCE</scope>
    <source>
        <strain evidence="6">CGMCC 1.8984</strain>
    </source>
</reference>
<evidence type="ECO:0000313" key="6">
    <source>
        <dbReference type="EMBL" id="GGJ83061.1"/>
    </source>
</evidence>
<dbReference type="InterPro" id="IPR050319">
    <property type="entry name" value="ABC_transp_ATP-bind"/>
</dbReference>
<keyword evidence="3" id="KW-0547">Nucleotide-binding</keyword>
<keyword evidence="4 6" id="KW-0067">ATP-binding</keyword>
<dbReference type="Pfam" id="PF08352">
    <property type="entry name" value="oligo_HPY"/>
    <property type="match status" value="2"/>
</dbReference>
<keyword evidence="2" id="KW-0813">Transport</keyword>
<evidence type="ECO:0000313" key="7">
    <source>
        <dbReference type="Proteomes" id="UP000636956"/>
    </source>
</evidence>
<dbReference type="SMART" id="SM00382">
    <property type="entry name" value="AAA"/>
    <property type="match status" value="2"/>
</dbReference>
<dbReference type="SUPFAM" id="SSF52540">
    <property type="entry name" value="P-loop containing nucleoside triphosphate hydrolases"/>
    <property type="match status" value="2"/>
</dbReference>
<dbReference type="CDD" id="cd03257">
    <property type="entry name" value="ABC_NikE_OppD_transporters"/>
    <property type="match status" value="2"/>
</dbReference>
<comment type="similarity">
    <text evidence="1">Belongs to the ABC transporter superfamily.</text>
</comment>
<dbReference type="RefSeq" id="WP_229662279.1">
    <property type="nucleotide sequence ID" value="NZ_BAABFW010000085.1"/>
</dbReference>
<dbReference type="InterPro" id="IPR027417">
    <property type="entry name" value="P-loop_NTPase"/>
</dbReference>
<feature type="domain" description="ABC transporter" evidence="5">
    <location>
        <begin position="285"/>
        <end position="529"/>
    </location>
</feature>
<dbReference type="GO" id="GO:0015833">
    <property type="term" value="P:peptide transport"/>
    <property type="evidence" value="ECO:0007669"/>
    <property type="project" value="InterPro"/>
</dbReference>
<dbReference type="Pfam" id="PF00005">
    <property type="entry name" value="ABC_tran"/>
    <property type="match status" value="2"/>
</dbReference>
<dbReference type="Proteomes" id="UP000636956">
    <property type="component" value="Unassembled WGS sequence"/>
</dbReference>
<dbReference type="GO" id="GO:0055085">
    <property type="term" value="P:transmembrane transport"/>
    <property type="evidence" value="ECO:0007669"/>
    <property type="project" value="UniProtKB-ARBA"/>
</dbReference>
<dbReference type="InterPro" id="IPR017871">
    <property type="entry name" value="ABC_transporter-like_CS"/>
</dbReference>
<evidence type="ECO:0000256" key="3">
    <source>
        <dbReference type="ARBA" id="ARBA00022741"/>
    </source>
</evidence>
<dbReference type="GO" id="GO:0016887">
    <property type="term" value="F:ATP hydrolysis activity"/>
    <property type="evidence" value="ECO:0007669"/>
    <property type="project" value="InterPro"/>
</dbReference>
<organism evidence="6 7">
    <name type="scientific">Agromyces bauzanensis</name>
    <dbReference type="NCBI Taxonomy" id="1308924"/>
    <lineage>
        <taxon>Bacteria</taxon>
        <taxon>Bacillati</taxon>
        <taxon>Actinomycetota</taxon>
        <taxon>Actinomycetes</taxon>
        <taxon>Micrococcales</taxon>
        <taxon>Microbacteriaceae</taxon>
        <taxon>Agromyces</taxon>
    </lineage>
</organism>
<dbReference type="PROSITE" id="PS50893">
    <property type="entry name" value="ABC_TRANSPORTER_2"/>
    <property type="match status" value="2"/>
</dbReference>
<dbReference type="NCBIfam" id="NF008453">
    <property type="entry name" value="PRK11308.1"/>
    <property type="match status" value="2"/>
</dbReference>
<evidence type="ECO:0000256" key="4">
    <source>
        <dbReference type="ARBA" id="ARBA00022840"/>
    </source>
</evidence>
<dbReference type="InterPro" id="IPR003593">
    <property type="entry name" value="AAA+_ATPase"/>
</dbReference>
<evidence type="ECO:0000256" key="1">
    <source>
        <dbReference type="ARBA" id="ARBA00005417"/>
    </source>
</evidence>
<dbReference type="GO" id="GO:0005524">
    <property type="term" value="F:ATP binding"/>
    <property type="evidence" value="ECO:0007669"/>
    <property type="project" value="UniProtKB-KW"/>
</dbReference>
<accession>A0A917USP3</accession>
<dbReference type="InterPro" id="IPR013563">
    <property type="entry name" value="Oligopep_ABC_C"/>
</dbReference>
<dbReference type="PANTHER" id="PTHR43776">
    <property type="entry name" value="TRANSPORT ATP-BINDING PROTEIN"/>
    <property type="match status" value="1"/>
</dbReference>
<protein>
    <submittedName>
        <fullName evidence="6">ABC transporter ATP-binding protein</fullName>
    </submittedName>
</protein>
<dbReference type="FunFam" id="3.40.50.300:FF:000016">
    <property type="entry name" value="Oligopeptide ABC transporter ATP-binding component"/>
    <property type="match status" value="1"/>
</dbReference>
<comment type="caution">
    <text evidence="6">The sequence shown here is derived from an EMBL/GenBank/DDBJ whole genome shotgun (WGS) entry which is preliminary data.</text>
</comment>
<name>A0A917USP3_9MICO</name>
<dbReference type="PANTHER" id="PTHR43776:SF7">
    <property type="entry name" value="D,D-DIPEPTIDE TRANSPORT ATP-BINDING PROTEIN DDPF-RELATED"/>
    <property type="match status" value="1"/>
</dbReference>
<proteinExistence type="inferred from homology"/>